<dbReference type="PANTHER" id="PTHR11461">
    <property type="entry name" value="SERINE PROTEASE INHIBITOR, SERPIN"/>
    <property type="match status" value="1"/>
</dbReference>
<keyword evidence="3" id="KW-0722">Serine protease inhibitor</keyword>
<reference evidence="5 6" key="1">
    <citation type="submission" date="2020-08" db="EMBL/GenBank/DDBJ databases">
        <title>Aphidius gifuensis genome sequencing and assembly.</title>
        <authorList>
            <person name="Du Z."/>
        </authorList>
    </citation>
    <scope>NUCLEOTIDE SEQUENCE [LARGE SCALE GENOMIC DNA]</scope>
    <source>
        <strain evidence="5">YNYX2018</strain>
        <tissue evidence="5">Adults</tissue>
    </source>
</reference>
<dbReference type="GO" id="GO:0004867">
    <property type="term" value="F:serine-type endopeptidase inhibitor activity"/>
    <property type="evidence" value="ECO:0007669"/>
    <property type="project" value="UniProtKB-KW"/>
</dbReference>
<dbReference type="InterPro" id="IPR000215">
    <property type="entry name" value="Serpin_fam"/>
</dbReference>
<evidence type="ECO:0000259" key="4">
    <source>
        <dbReference type="Pfam" id="PF00079"/>
    </source>
</evidence>
<dbReference type="GO" id="GO:0005615">
    <property type="term" value="C:extracellular space"/>
    <property type="evidence" value="ECO:0007669"/>
    <property type="project" value="InterPro"/>
</dbReference>
<dbReference type="InterPro" id="IPR023796">
    <property type="entry name" value="Serpin_dom"/>
</dbReference>
<name>A0A835CXF8_APHGI</name>
<evidence type="ECO:0000256" key="3">
    <source>
        <dbReference type="ARBA" id="ARBA00022900"/>
    </source>
</evidence>
<evidence type="ECO:0000256" key="2">
    <source>
        <dbReference type="ARBA" id="ARBA00022690"/>
    </source>
</evidence>
<evidence type="ECO:0000313" key="5">
    <source>
        <dbReference type="EMBL" id="KAF7997398.1"/>
    </source>
</evidence>
<dbReference type="InterPro" id="IPR042185">
    <property type="entry name" value="Serpin_sf_2"/>
</dbReference>
<organism evidence="5 6">
    <name type="scientific">Aphidius gifuensis</name>
    <name type="common">Parasitoid wasp</name>
    <dbReference type="NCBI Taxonomy" id="684658"/>
    <lineage>
        <taxon>Eukaryota</taxon>
        <taxon>Metazoa</taxon>
        <taxon>Ecdysozoa</taxon>
        <taxon>Arthropoda</taxon>
        <taxon>Hexapoda</taxon>
        <taxon>Insecta</taxon>
        <taxon>Pterygota</taxon>
        <taxon>Neoptera</taxon>
        <taxon>Endopterygota</taxon>
        <taxon>Hymenoptera</taxon>
        <taxon>Apocrita</taxon>
        <taxon>Ichneumonoidea</taxon>
        <taxon>Braconidae</taxon>
        <taxon>Aphidiinae</taxon>
        <taxon>Aphidius</taxon>
    </lineage>
</organism>
<dbReference type="PANTHER" id="PTHR11461:SF211">
    <property type="entry name" value="GH10112P-RELATED"/>
    <property type="match status" value="1"/>
</dbReference>
<dbReference type="OrthoDB" id="7698358at2759"/>
<protein>
    <recommendedName>
        <fullName evidence="4">Serpin domain-containing protein</fullName>
    </recommendedName>
</protein>
<comment type="caution">
    <text evidence="5">The sequence shown here is derived from an EMBL/GenBank/DDBJ whole genome shotgun (WGS) entry which is preliminary data.</text>
</comment>
<dbReference type="AlphaFoldDB" id="A0A835CXF8"/>
<keyword evidence="6" id="KW-1185">Reference proteome</keyword>
<keyword evidence="2" id="KW-0646">Protease inhibitor</keyword>
<dbReference type="Gene3D" id="2.30.39.10">
    <property type="entry name" value="Alpha-1-antitrypsin, domain 1"/>
    <property type="match status" value="1"/>
</dbReference>
<feature type="domain" description="Serpin" evidence="4">
    <location>
        <begin position="1"/>
        <end position="125"/>
    </location>
</feature>
<dbReference type="InterPro" id="IPR036186">
    <property type="entry name" value="Serpin_sf"/>
</dbReference>
<accession>A0A835CXF8</accession>
<dbReference type="SUPFAM" id="SSF56574">
    <property type="entry name" value="Serpins"/>
    <property type="match status" value="1"/>
</dbReference>
<gene>
    <name evidence="5" type="ORF">HCN44_005675</name>
</gene>
<dbReference type="Proteomes" id="UP000639338">
    <property type="component" value="Unassembled WGS sequence"/>
</dbReference>
<dbReference type="InterPro" id="IPR042178">
    <property type="entry name" value="Serpin_sf_1"/>
</dbReference>
<sequence>MTQTVKVNYNELKDLDAKIVELPYEMPKEAGQMSMFVTVPNKIDGLKKIEENISKLNLQTLYNTFTQKATIALPKFKIQTKIDLKNYLMKMGVNEAFTNAADFTGISKKINLSIVKFYKRHSLKLMKKEQKQLLQLECFNLI</sequence>
<dbReference type="Gene3D" id="3.30.497.10">
    <property type="entry name" value="Antithrombin, subunit I, domain 2"/>
    <property type="match status" value="1"/>
</dbReference>
<comment type="similarity">
    <text evidence="1">Belongs to the serpin family.</text>
</comment>
<dbReference type="EMBL" id="JACMRX010000001">
    <property type="protein sequence ID" value="KAF7997398.1"/>
    <property type="molecule type" value="Genomic_DNA"/>
</dbReference>
<evidence type="ECO:0000256" key="1">
    <source>
        <dbReference type="ARBA" id="ARBA00009500"/>
    </source>
</evidence>
<evidence type="ECO:0000313" key="6">
    <source>
        <dbReference type="Proteomes" id="UP000639338"/>
    </source>
</evidence>
<dbReference type="Pfam" id="PF00079">
    <property type="entry name" value="Serpin"/>
    <property type="match status" value="1"/>
</dbReference>
<proteinExistence type="inferred from homology"/>